<keyword evidence="8" id="KW-1185">Reference proteome</keyword>
<feature type="domain" description="Helicase C-terminal" evidence="6">
    <location>
        <begin position="1"/>
        <end position="78"/>
    </location>
</feature>
<dbReference type="GO" id="GO:0016787">
    <property type="term" value="F:hydrolase activity"/>
    <property type="evidence" value="ECO:0007669"/>
    <property type="project" value="UniProtKB-KW"/>
</dbReference>
<dbReference type="PROSITE" id="PS51194">
    <property type="entry name" value="HELICASE_CTER"/>
    <property type="match status" value="1"/>
</dbReference>
<dbReference type="GO" id="GO:0004386">
    <property type="term" value="F:helicase activity"/>
    <property type="evidence" value="ECO:0007669"/>
    <property type="project" value="UniProtKB-KW"/>
</dbReference>
<evidence type="ECO:0000256" key="2">
    <source>
        <dbReference type="ARBA" id="ARBA00022801"/>
    </source>
</evidence>
<accession>A0A2R6W701</accession>
<dbReference type="InterPro" id="IPR027417">
    <property type="entry name" value="P-loop_NTPase"/>
</dbReference>
<dbReference type="InterPro" id="IPR050079">
    <property type="entry name" value="DEAD_box_RNA_helicase"/>
</dbReference>
<sequence length="139" mass="15436">MTRGMDVEGVANVVNYDMPVYAKTYVHRVGRTARAGQPGSSYTLLQKEEVRHFKQMLKKVDNSKCQDYSLPSSVTEELYESYTEASHNYLTVGMLHCAGRAALEKLKQITADEAASISHGSRTQTEGESKVTGPDELFI</sequence>
<gene>
    <name evidence="7" type="ORF">MARPO_0138s0050</name>
</gene>
<proteinExistence type="predicted"/>
<name>A0A2R6W701_MARPO</name>
<protein>
    <recommendedName>
        <fullName evidence="6">Helicase C-terminal domain-containing protein</fullName>
    </recommendedName>
</protein>
<organism evidence="7 8">
    <name type="scientific">Marchantia polymorpha</name>
    <name type="common">Common liverwort</name>
    <name type="synonym">Marchantia aquatica</name>
    <dbReference type="NCBI Taxonomy" id="3197"/>
    <lineage>
        <taxon>Eukaryota</taxon>
        <taxon>Viridiplantae</taxon>
        <taxon>Streptophyta</taxon>
        <taxon>Embryophyta</taxon>
        <taxon>Marchantiophyta</taxon>
        <taxon>Marchantiopsida</taxon>
        <taxon>Marchantiidae</taxon>
        <taxon>Marchantiales</taxon>
        <taxon>Marchantiaceae</taxon>
        <taxon>Marchantia</taxon>
    </lineage>
</organism>
<dbReference type="Proteomes" id="UP000244005">
    <property type="component" value="Unassembled WGS sequence"/>
</dbReference>
<dbReference type="Gene3D" id="3.40.50.300">
    <property type="entry name" value="P-loop containing nucleotide triphosphate hydrolases"/>
    <property type="match status" value="1"/>
</dbReference>
<dbReference type="GO" id="GO:0005524">
    <property type="term" value="F:ATP binding"/>
    <property type="evidence" value="ECO:0007669"/>
    <property type="project" value="UniProtKB-KW"/>
</dbReference>
<dbReference type="OrthoDB" id="10261904at2759"/>
<evidence type="ECO:0000256" key="3">
    <source>
        <dbReference type="ARBA" id="ARBA00022806"/>
    </source>
</evidence>
<reference evidence="8" key="1">
    <citation type="journal article" date="2017" name="Cell">
        <title>Insights into land plant evolution garnered from the Marchantia polymorpha genome.</title>
        <authorList>
            <person name="Bowman J.L."/>
            <person name="Kohchi T."/>
            <person name="Yamato K.T."/>
            <person name="Jenkins J."/>
            <person name="Shu S."/>
            <person name="Ishizaki K."/>
            <person name="Yamaoka S."/>
            <person name="Nishihama R."/>
            <person name="Nakamura Y."/>
            <person name="Berger F."/>
            <person name="Adam C."/>
            <person name="Aki S.S."/>
            <person name="Althoff F."/>
            <person name="Araki T."/>
            <person name="Arteaga-Vazquez M.A."/>
            <person name="Balasubrmanian S."/>
            <person name="Barry K."/>
            <person name="Bauer D."/>
            <person name="Boehm C.R."/>
            <person name="Briginshaw L."/>
            <person name="Caballero-Perez J."/>
            <person name="Catarino B."/>
            <person name="Chen F."/>
            <person name="Chiyoda S."/>
            <person name="Chovatia M."/>
            <person name="Davies K.M."/>
            <person name="Delmans M."/>
            <person name="Demura T."/>
            <person name="Dierschke T."/>
            <person name="Dolan L."/>
            <person name="Dorantes-Acosta A.E."/>
            <person name="Eklund D.M."/>
            <person name="Florent S.N."/>
            <person name="Flores-Sandoval E."/>
            <person name="Fujiyama A."/>
            <person name="Fukuzawa H."/>
            <person name="Galik B."/>
            <person name="Grimanelli D."/>
            <person name="Grimwood J."/>
            <person name="Grossniklaus U."/>
            <person name="Hamada T."/>
            <person name="Haseloff J."/>
            <person name="Hetherington A.J."/>
            <person name="Higo A."/>
            <person name="Hirakawa Y."/>
            <person name="Hundley H.N."/>
            <person name="Ikeda Y."/>
            <person name="Inoue K."/>
            <person name="Inoue S.I."/>
            <person name="Ishida S."/>
            <person name="Jia Q."/>
            <person name="Kakita M."/>
            <person name="Kanazawa T."/>
            <person name="Kawai Y."/>
            <person name="Kawashima T."/>
            <person name="Kennedy M."/>
            <person name="Kinose K."/>
            <person name="Kinoshita T."/>
            <person name="Kohara Y."/>
            <person name="Koide E."/>
            <person name="Komatsu K."/>
            <person name="Kopischke S."/>
            <person name="Kubo M."/>
            <person name="Kyozuka J."/>
            <person name="Lagercrantz U."/>
            <person name="Lin S.S."/>
            <person name="Lindquist E."/>
            <person name="Lipzen A.M."/>
            <person name="Lu C.W."/>
            <person name="De Luna E."/>
            <person name="Martienssen R.A."/>
            <person name="Minamino N."/>
            <person name="Mizutani M."/>
            <person name="Mizutani M."/>
            <person name="Mochizuki N."/>
            <person name="Monte I."/>
            <person name="Mosher R."/>
            <person name="Nagasaki H."/>
            <person name="Nakagami H."/>
            <person name="Naramoto S."/>
            <person name="Nishitani K."/>
            <person name="Ohtani M."/>
            <person name="Okamoto T."/>
            <person name="Okumura M."/>
            <person name="Phillips J."/>
            <person name="Pollak B."/>
            <person name="Reinders A."/>
            <person name="Rovekamp M."/>
            <person name="Sano R."/>
            <person name="Sawa S."/>
            <person name="Schmid M.W."/>
            <person name="Shirakawa M."/>
            <person name="Solano R."/>
            <person name="Spunde A."/>
            <person name="Suetsugu N."/>
            <person name="Sugano S."/>
            <person name="Sugiyama A."/>
            <person name="Sun R."/>
            <person name="Suzuki Y."/>
            <person name="Takenaka M."/>
            <person name="Takezawa D."/>
            <person name="Tomogane H."/>
            <person name="Tsuzuki M."/>
            <person name="Ueda T."/>
            <person name="Umeda M."/>
            <person name="Ward J.M."/>
            <person name="Watanabe Y."/>
            <person name="Yazaki K."/>
            <person name="Yokoyama R."/>
            <person name="Yoshitake Y."/>
            <person name="Yotsui I."/>
            <person name="Zachgo S."/>
            <person name="Schmutz J."/>
        </authorList>
    </citation>
    <scope>NUCLEOTIDE SEQUENCE [LARGE SCALE GENOMIC DNA]</scope>
    <source>
        <strain evidence="8">Tak-1</strain>
    </source>
</reference>
<evidence type="ECO:0000313" key="8">
    <source>
        <dbReference type="Proteomes" id="UP000244005"/>
    </source>
</evidence>
<evidence type="ECO:0000313" key="7">
    <source>
        <dbReference type="EMBL" id="PTQ29624.1"/>
    </source>
</evidence>
<keyword evidence="2" id="KW-0378">Hydrolase</keyword>
<dbReference type="SUPFAM" id="SSF52540">
    <property type="entry name" value="P-loop containing nucleoside triphosphate hydrolases"/>
    <property type="match status" value="1"/>
</dbReference>
<keyword evidence="4" id="KW-0067">ATP-binding</keyword>
<dbReference type="PANTHER" id="PTHR47959:SF1">
    <property type="entry name" value="ATP-DEPENDENT RNA HELICASE DBPA"/>
    <property type="match status" value="1"/>
</dbReference>
<keyword evidence="1" id="KW-0547">Nucleotide-binding</keyword>
<dbReference type="InterPro" id="IPR001650">
    <property type="entry name" value="Helicase_C-like"/>
</dbReference>
<dbReference type="Pfam" id="PF00271">
    <property type="entry name" value="Helicase_C"/>
    <property type="match status" value="1"/>
</dbReference>
<evidence type="ECO:0000256" key="1">
    <source>
        <dbReference type="ARBA" id="ARBA00022741"/>
    </source>
</evidence>
<evidence type="ECO:0000256" key="4">
    <source>
        <dbReference type="ARBA" id="ARBA00022840"/>
    </source>
</evidence>
<evidence type="ECO:0000259" key="6">
    <source>
        <dbReference type="PROSITE" id="PS51194"/>
    </source>
</evidence>
<evidence type="ECO:0000256" key="5">
    <source>
        <dbReference type="SAM" id="MobiDB-lite"/>
    </source>
</evidence>
<dbReference type="EMBL" id="KZ772810">
    <property type="protein sequence ID" value="PTQ29624.1"/>
    <property type="molecule type" value="Genomic_DNA"/>
</dbReference>
<dbReference type="AlphaFoldDB" id="A0A2R6W701"/>
<keyword evidence="3" id="KW-0347">Helicase</keyword>
<feature type="region of interest" description="Disordered" evidence="5">
    <location>
        <begin position="114"/>
        <end position="139"/>
    </location>
</feature>
<dbReference type="PANTHER" id="PTHR47959">
    <property type="entry name" value="ATP-DEPENDENT RNA HELICASE RHLE-RELATED"/>
    <property type="match status" value="1"/>
</dbReference>